<feature type="compositionally biased region" description="Basic and acidic residues" evidence="11">
    <location>
        <begin position="83"/>
        <end position="100"/>
    </location>
</feature>
<keyword evidence="14" id="KW-1185">Reference proteome</keyword>
<evidence type="ECO:0000256" key="2">
    <source>
        <dbReference type="ARBA" id="ARBA00022723"/>
    </source>
</evidence>
<evidence type="ECO:0000256" key="9">
    <source>
        <dbReference type="ARBA" id="ARBA00023242"/>
    </source>
</evidence>
<keyword evidence="2" id="KW-0479">Metal-binding</keyword>
<dbReference type="SUPFAM" id="SSF57667">
    <property type="entry name" value="beta-beta-alpha zinc fingers"/>
    <property type="match status" value="5"/>
</dbReference>
<dbReference type="FunFam" id="3.30.160.60:FF:000624">
    <property type="entry name" value="zinc finger protein 697"/>
    <property type="match status" value="1"/>
</dbReference>
<accession>A0AAW1U225</accession>
<comment type="caution">
    <text evidence="13">The sequence shown here is derived from an EMBL/GenBank/DDBJ whole genome shotgun (WGS) entry which is preliminary data.</text>
</comment>
<dbReference type="InterPro" id="IPR036236">
    <property type="entry name" value="Znf_C2H2_sf"/>
</dbReference>
<evidence type="ECO:0000256" key="3">
    <source>
        <dbReference type="ARBA" id="ARBA00022737"/>
    </source>
</evidence>
<dbReference type="Pfam" id="PF00096">
    <property type="entry name" value="zf-C2H2"/>
    <property type="match status" value="6"/>
</dbReference>
<feature type="domain" description="C2H2-type" evidence="12">
    <location>
        <begin position="180"/>
        <end position="207"/>
    </location>
</feature>
<feature type="domain" description="C2H2-type" evidence="12">
    <location>
        <begin position="295"/>
        <end position="322"/>
    </location>
</feature>
<dbReference type="SMART" id="SM00868">
    <property type="entry name" value="zf-AD"/>
    <property type="match status" value="1"/>
</dbReference>
<dbReference type="PANTHER" id="PTHR24406">
    <property type="entry name" value="TRANSCRIPTIONAL REPRESSOR CTCFL-RELATED"/>
    <property type="match status" value="1"/>
</dbReference>
<dbReference type="InterPro" id="IPR012934">
    <property type="entry name" value="Znf_AD"/>
</dbReference>
<name>A0AAW1U225_9CUCU</name>
<keyword evidence="4 10" id="KW-0863">Zinc-finger</keyword>
<dbReference type="SUPFAM" id="SSF57716">
    <property type="entry name" value="Glucocorticoid receptor-like (DNA-binding domain)"/>
    <property type="match status" value="1"/>
</dbReference>
<evidence type="ECO:0000313" key="14">
    <source>
        <dbReference type="Proteomes" id="UP001431783"/>
    </source>
</evidence>
<evidence type="ECO:0000259" key="12">
    <source>
        <dbReference type="PROSITE" id="PS50157"/>
    </source>
</evidence>
<dbReference type="GO" id="GO:0008270">
    <property type="term" value="F:zinc ion binding"/>
    <property type="evidence" value="ECO:0007669"/>
    <property type="project" value="UniProtKB-KW"/>
</dbReference>
<dbReference type="SMART" id="SM00355">
    <property type="entry name" value="ZnF_C2H2"/>
    <property type="match status" value="10"/>
</dbReference>
<keyword evidence="6" id="KW-0805">Transcription regulation</keyword>
<feature type="region of interest" description="Disordered" evidence="11">
    <location>
        <begin position="81"/>
        <end position="109"/>
    </location>
</feature>
<protein>
    <recommendedName>
        <fullName evidence="12">C2H2-type domain-containing protein</fullName>
    </recommendedName>
</protein>
<dbReference type="FunFam" id="3.30.160.60:FF:000322">
    <property type="entry name" value="GDNF-inducible zinc finger protein 1"/>
    <property type="match status" value="1"/>
</dbReference>
<keyword evidence="5" id="KW-0862">Zinc</keyword>
<dbReference type="PROSITE" id="PS50157">
    <property type="entry name" value="ZINC_FINGER_C2H2_2"/>
    <property type="match status" value="8"/>
</dbReference>
<dbReference type="GO" id="GO:0048598">
    <property type="term" value="P:embryonic morphogenesis"/>
    <property type="evidence" value="ECO:0007669"/>
    <property type="project" value="UniProtKB-ARBA"/>
</dbReference>
<feature type="domain" description="C2H2-type" evidence="12">
    <location>
        <begin position="360"/>
        <end position="387"/>
    </location>
</feature>
<evidence type="ECO:0000256" key="5">
    <source>
        <dbReference type="ARBA" id="ARBA00022833"/>
    </source>
</evidence>
<evidence type="ECO:0000256" key="1">
    <source>
        <dbReference type="ARBA" id="ARBA00004123"/>
    </source>
</evidence>
<dbReference type="FunFam" id="3.30.160.60:FF:000100">
    <property type="entry name" value="Zinc finger 45-like"/>
    <property type="match status" value="1"/>
</dbReference>
<dbReference type="EMBL" id="JARQZJ010000031">
    <property type="protein sequence ID" value="KAK9874220.1"/>
    <property type="molecule type" value="Genomic_DNA"/>
</dbReference>
<dbReference type="Gene3D" id="3.30.160.60">
    <property type="entry name" value="Classic Zinc Finger"/>
    <property type="match status" value="6"/>
</dbReference>
<dbReference type="FunFam" id="3.30.160.60:FF:000145">
    <property type="entry name" value="Zinc finger protein 574"/>
    <property type="match status" value="2"/>
</dbReference>
<evidence type="ECO:0000256" key="8">
    <source>
        <dbReference type="ARBA" id="ARBA00023163"/>
    </source>
</evidence>
<evidence type="ECO:0000313" key="13">
    <source>
        <dbReference type="EMBL" id="KAK9874220.1"/>
    </source>
</evidence>
<reference evidence="13 14" key="1">
    <citation type="submission" date="2023-03" db="EMBL/GenBank/DDBJ databases">
        <title>Genome insight into feeding habits of ladybird beetles.</title>
        <authorList>
            <person name="Li H.-S."/>
            <person name="Huang Y.-H."/>
            <person name="Pang H."/>
        </authorList>
    </citation>
    <scope>NUCLEOTIDE SEQUENCE [LARGE SCALE GENOMIC DNA]</scope>
    <source>
        <strain evidence="13">SYSU_2023b</strain>
        <tissue evidence="13">Whole body</tissue>
    </source>
</reference>
<keyword evidence="3" id="KW-0677">Repeat</keyword>
<feature type="domain" description="C2H2-type" evidence="12">
    <location>
        <begin position="323"/>
        <end position="346"/>
    </location>
</feature>
<dbReference type="PROSITE" id="PS00028">
    <property type="entry name" value="ZINC_FINGER_C2H2_1"/>
    <property type="match status" value="8"/>
</dbReference>
<keyword evidence="7" id="KW-0238">DNA-binding</keyword>
<dbReference type="InterPro" id="IPR013087">
    <property type="entry name" value="Znf_C2H2_type"/>
</dbReference>
<dbReference type="GO" id="GO:0003677">
    <property type="term" value="F:DNA binding"/>
    <property type="evidence" value="ECO:0007669"/>
    <property type="project" value="UniProtKB-KW"/>
</dbReference>
<feature type="domain" description="C2H2-type" evidence="12">
    <location>
        <begin position="236"/>
        <end position="264"/>
    </location>
</feature>
<feature type="domain" description="C2H2-type" evidence="12">
    <location>
        <begin position="388"/>
        <end position="416"/>
    </location>
</feature>
<gene>
    <name evidence="13" type="ORF">WA026_002573</name>
</gene>
<dbReference type="Pfam" id="PF07776">
    <property type="entry name" value="zf-AD"/>
    <property type="match status" value="1"/>
</dbReference>
<feature type="domain" description="C2H2-type" evidence="12">
    <location>
        <begin position="208"/>
        <end position="235"/>
    </location>
</feature>
<feature type="domain" description="C2H2-type" evidence="12">
    <location>
        <begin position="267"/>
        <end position="294"/>
    </location>
</feature>
<dbReference type="AlphaFoldDB" id="A0AAW1U225"/>
<dbReference type="InterPro" id="IPR050888">
    <property type="entry name" value="ZnF_C2H2-type_TF"/>
</dbReference>
<evidence type="ECO:0000256" key="7">
    <source>
        <dbReference type="ARBA" id="ARBA00023125"/>
    </source>
</evidence>
<keyword evidence="8" id="KW-0804">Transcription</keyword>
<evidence type="ECO:0000256" key="10">
    <source>
        <dbReference type="PROSITE-ProRule" id="PRU00042"/>
    </source>
</evidence>
<dbReference type="GO" id="GO:0005634">
    <property type="term" value="C:nucleus"/>
    <property type="evidence" value="ECO:0007669"/>
    <property type="project" value="UniProtKB-SubCell"/>
</dbReference>
<evidence type="ECO:0000256" key="11">
    <source>
        <dbReference type="SAM" id="MobiDB-lite"/>
    </source>
</evidence>
<comment type="subcellular location">
    <subcellularLocation>
        <location evidence="1">Nucleus</location>
    </subcellularLocation>
</comment>
<proteinExistence type="predicted"/>
<evidence type="ECO:0000256" key="4">
    <source>
        <dbReference type="ARBA" id="ARBA00022771"/>
    </source>
</evidence>
<sequence length="419" mass="49056">MKINCRICLEHAKTLVPLEYEGNKLIPKLEAIIPELQWLETFHICTECSIELDNAFNFREKCLQSHQKIISSALIESKVTKTNTKEEQDLDSDHSDENDHPSSLLTDEENIFEDNKDEEYILQKELEVKECPKDEKNKNTRVRTTSYMCQKCVFTCNSTTKLIKHSVDAHEMTRKDIKPYSCSKCDKRFKTSTNLKQHLKYHKGTRSEICTYCGKGFITKPDLFVHEKIHFNQKTYSCEMCHKSFNTHKNLGTHKLIVHTDPSLWNYVCSFCSKRFPQKSNMTAHVRRHKGEKLFECHLCQKKFCENGTLKKHILTHSNVRNNRCSECGKEYRERRVMEIHMAKIHGIGDVAIPVRTKKYICHICPKAYYDKSKLTRHLYTHTGEKPFSCHVCEKSFIDKSYLANHIKNTHANNKTNNL</sequence>
<organism evidence="13 14">
    <name type="scientific">Henosepilachna vigintioctopunctata</name>
    <dbReference type="NCBI Taxonomy" id="420089"/>
    <lineage>
        <taxon>Eukaryota</taxon>
        <taxon>Metazoa</taxon>
        <taxon>Ecdysozoa</taxon>
        <taxon>Arthropoda</taxon>
        <taxon>Hexapoda</taxon>
        <taxon>Insecta</taxon>
        <taxon>Pterygota</taxon>
        <taxon>Neoptera</taxon>
        <taxon>Endopterygota</taxon>
        <taxon>Coleoptera</taxon>
        <taxon>Polyphaga</taxon>
        <taxon>Cucujiformia</taxon>
        <taxon>Coccinelloidea</taxon>
        <taxon>Coccinellidae</taxon>
        <taxon>Epilachninae</taxon>
        <taxon>Epilachnini</taxon>
        <taxon>Henosepilachna</taxon>
    </lineage>
</organism>
<dbReference type="Pfam" id="PF13912">
    <property type="entry name" value="zf-C2H2_6"/>
    <property type="match status" value="1"/>
</dbReference>
<evidence type="ECO:0000256" key="6">
    <source>
        <dbReference type="ARBA" id="ARBA00023015"/>
    </source>
</evidence>
<dbReference type="Proteomes" id="UP001431783">
    <property type="component" value="Unassembled WGS sequence"/>
</dbReference>
<keyword evidence="9" id="KW-0539">Nucleus</keyword>